<dbReference type="EMBL" id="KQ030521">
    <property type="protein sequence ID" value="KJZ74917.1"/>
    <property type="molecule type" value="Genomic_DNA"/>
</dbReference>
<dbReference type="OrthoDB" id="5313995at2759"/>
<evidence type="ECO:0000313" key="3">
    <source>
        <dbReference type="EMBL" id="KJZ74917.1"/>
    </source>
</evidence>
<feature type="domain" description="DUF7704" evidence="2">
    <location>
        <begin position="64"/>
        <end position="200"/>
    </location>
</feature>
<proteinExistence type="predicted"/>
<gene>
    <name evidence="3" type="ORF">HIM_05648</name>
</gene>
<reference evidence="3 4" key="1">
    <citation type="journal article" date="2014" name="Genome Biol. Evol.">
        <title>Comparative genomics and transcriptomics analyses reveal divergent lifestyle features of nematode endoparasitic fungus Hirsutella minnesotensis.</title>
        <authorList>
            <person name="Lai Y."/>
            <person name="Liu K."/>
            <person name="Zhang X."/>
            <person name="Zhang X."/>
            <person name="Li K."/>
            <person name="Wang N."/>
            <person name="Shu C."/>
            <person name="Wu Y."/>
            <person name="Wang C."/>
            <person name="Bushley K.E."/>
            <person name="Xiang M."/>
            <person name="Liu X."/>
        </authorList>
    </citation>
    <scope>NUCLEOTIDE SEQUENCE [LARGE SCALE GENOMIC DNA]</scope>
    <source>
        <strain evidence="3 4">3608</strain>
    </source>
</reference>
<evidence type="ECO:0000259" key="2">
    <source>
        <dbReference type="Pfam" id="PF24803"/>
    </source>
</evidence>
<keyword evidence="4" id="KW-1185">Reference proteome</keyword>
<evidence type="ECO:0000313" key="4">
    <source>
        <dbReference type="Proteomes" id="UP000054481"/>
    </source>
</evidence>
<sequence>MADLVFLESGRRQARNNVVPRPSPSLSSAVELKELNRYRFPNRPQRLHLDLQADTMAPQAVGFRLPVVYRAFFLLIEPISAAVGAYYSHFRQQEYLELLHAASAPSNVSTTTSVALSQLANMYLFFALNEALVLRSTWDLRVWRTVLTVLLIADIGHLYSMKGLGSAVFYDVTSWNISHCANILWVYAGATLRLCFIAGIGLRDSKRMQKQQ</sequence>
<feature type="transmembrane region" description="Helical" evidence="1">
    <location>
        <begin position="181"/>
        <end position="202"/>
    </location>
</feature>
<feature type="transmembrane region" description="Helical" evidence="1">
    <location>
        <begin position="140"/>
        <end position="161"/>
    </location>
</feature>
<keyword evidence="1" id="KW-1133">Transmembrane helix</keyword>
<dbReference type="AlphaFoldDB" id="A0A0F7ZZZ5"/>
<dbReference type="PANTHER" id="PTHR37019:SF1">
    <property type="entry name" value="EXPERA DOMAIN-CONTAINING PROTEIN"/>
    <property type="match status" value="1"/>
</dbReference>
<organism evidence="3 4">
    <name type="scientific">Hirsutella minnesotensis 3608</name>
    <dbReference type="NCBI Taxonomy" id="1043627"/>
    <lineage>
        <taxon>Eukaryota</taxon>
        <taxon>Fungi</taxon>
        <taxon>Dikarya</taxon>
        <taxon>Ascomycota</taxon>
        <taxon>Pezizomycotina</taxon>
        <taxon>Sordariomycetes</taxon>
        <taxon>Hypocreomycetidae</taxon>
        <taxon>Hypocreales</taxon>
        <taxon>Ophiocordycipitaceae</taxon>
        <taxon>Hirsutella</taxon>
    </lineage>
</organism>
<feature type="transmembrane region" description="Helical" evidence="1">
    <location>
        <begin position="67"/>
        <end position="88"/>
    </location>
</feature>
<dbReference type="Pfam" id="PF24803">
    <property type="entry name" value="DUF7704"/>
    <property type="match status" value="1"/>
</dbReference>
<name>A0A0F7ZZZ5_9HYPO</name>
<evidence type="ECO:0000256" key="1">
    <source>
        <dbReference type="SAM" id="Phobius"/>
    </source>
</evidence>
<dbReference type="PANTHER" id="PTHR37019">
    <property type="entry name" value="CHROMOSOME 1, WHOLE GENOME SHOTGUN SEQUENCE"/>
    <property type="match status" value="1"/>
</dbReference>
<dbReference type="InterPro" id="IPR056121">
    <property type="entry name" value="DUF7704"/>
</dbReference>
<keyword evidence="1" id="KW-0812">Transmembrane</keyword>
<keyword evidence="1" id="KW-0472">Membrane</keyword>
<protein>
    <recommendedName>
        <fullName evidence="2">DUF7704 domain-containing protein</fullName>
    </recommendedName>
</protein>
<accession>A0A0F7ZZZ5</accession>
<dbReference type="Proteomes" id="UP000054481">
    <property type="component" value="Unassembled WGS sequence"/>
</dbReference>